<feature type="transmembrane region" description="Helical" evidence="2">
    <location>
        <begin position="474"/>
        <end position="495"/>
    </location>
</feature>
<keyword evidence="2" id="KW-1133">Transmembrane helix</keyword>
<feature type="region of interest" description="Disordered" evidence="1">
    <location>
        <begin position="1"/>
        <end position="22"/>
    </location>
</feature>
<dbReference type="Proteomes" id="UP000192223">
    <property type="component" value="Unplaced"/>
</dbReference>
<dbReference type="GeneID" id="108739809"/>
<evidence type="ECO:0000313" key="4">
    <source>
        <dbReference type="RefSeq" id="XP_018329378.1"/>
    </source>
</evidence>
<feature type="compositionally biased region" description="Low complexity" evidence="1">
    <location>
        <begin position="277"/>
        <end position="296"/>
    </location>
</feature>
<dbReference type="STRING" id="224129.A0A1W4XAE9"/>
<sequence>MLRWLGPKKAPTHQHQSTDGIATDDPLAVIDFTGKSRKIYSVTRSNPLYDDDGNIISSNHSSPNSELGKEYGRNKSSSSGYSGSHQGSSSNQELFDSENVKFREDTISILEQNEDYVKSIQIGCGNKRLMQSRASSLTTGTGANLSAIPEGKIDCLIPSPIWPDEHLLKLTQTRENFKDSLVDETLLLYTSFSYIPDDNNEEQKDISVKELLLELSEYVDKMCDVEITKKHDPEQVLRSIKEKITTSLEALKNCTEEEVRRLCINLSNKARSNSVVRALSNSSSSGNSSQSSPEWSGGCGGGGGRVRTYSSEIEDIYHLPTSGSSSSGFSDVNNKLNNSRYTLFDDFVCDQNDLRNTLIYATLYRTKLKLLSGANERIFERNKWNRSSNTSSNQSRNKNLLRAARDTKPSVWEQYYGVKTVPVNVSTTYVPKPADVPLFPGGRPEADFTLDLPRSEFLNKKMKEDKKWRCRCRLLTTFLGFIFFILSVMAVSLILTKGKRMFGSMV</sequence>
<dbReference type="RefSeq" id="XP_018329378.1">
    <property type="nucleotide sequence ID" value="XM_018473876.1"/>
</dbReference>
<evidence type="ECO:0000313" key="3">
    <source>
        <dbReference type="Proteomes" id="UP000192223"/>
    </source>
</evidence>
<protein>
    <submittedName>
        <fullName evidence="4 5">Uncharacterized protein LOC108739809</fullName>
    </submittedName>
</protein>
<dbReference type="OrthoDB" id="8196393at2759"/>
<dbReference type="KEGG" id="apln:108739809"/>
<keyword evidence="3" id="KW-1185">Reference proteome</keyword>
<feature type="compositionally biased region" description="Low complexity" evidence="1">
    <location>
        <begin position="54"/>
        <end position="65"/>
    </location>
</feature>
<organism evidence="3 4">
    <name type="scientific">Agrilus planipennis</name>
    <name type="common">Emerald ash borer</name>
    <name type="synonym">Agrilus marcopoli</name>
    <dbReference type="NCBI Taxonomy" id="224129"/>
    <lineage>
        <taxon>Eukaryota</taxon>
        <taxon>Metazoa</taxon>
        <taxon>Ecdysozoa</taxon>
        <taxon>Arthropoda</taxon>
        <taxon>Hexapoda</taxon>
        <taxon>Insecta</taxon>
        <taxon>Pterygota</taxon>
        <taxon>Neoptera</taxon>
        <taxon>Endopterygota</taxon>
        <taxon>Coleoptera</taxon>
        <taxon>Polyphaga</taxon>
        <taxon>Elateriformia</taxon>
        <taxon>Buprestoidea</taxon>
        <taxon>Buprestidae</taxon>
        <taxon>Agrilinae</taxon>
        <taxon>Agrilus</taxon>
    </lineage>
</organism>
<proteinExistence type="predicted"/>
<evidence type="ECO:0000256" key="1">
    <source>
        <dbReference type="SAM" id="MobiDB-lite"/>
    </source>
</evidence>
<feature type="region of interest" description="Disordered" evidence="1">
    <location>
        <begin position="50"/>
        <end position="97"/>
    </location>
</feature>
<reference evidence="4 5" key="1">
    <citation type="submission" date="2025-04" db="UniProtKB">
        <authorList>
            <consortium name="RefSeq"/>
        </authorList>
    </citation>
    <scope>IDENTIFICATION</scope>
    <source>
        <tissue evidence="4 5">Entire body</tissue>
    </source>
</reference>
<feature type="region of interest" description="Disordered" evidence="1">
    <location>
        <begin position="277"/>
        <end position="303"/>
    </location>
</feature>
<evidence type="ECO:0000256" key="2">
    <source>
        <dbReference type="SAM" id="Phobius"/>
    </source>
</evidence>
<gene>
    <name evidence="4 5" type="primary">LOC108739809</name>
</gene>
<keyword evidence="2" id="KW-0812">Transmembrane</keyword>
<dbReference type="AlphaFoldDB" id="A0A1W4XAE9"/>
<accession>A0A1W4XAE9</accession>
<name>A0A1W4XAE9_AGRPL</name>
<feature type="compositionally biased region" description="Low complexity" evidence="1">
    <location>
        <begin position="76"/>
        <end position="90"/>
    </location>
</feature>
<keyword evidence="2" id="KW-0472">Membrane</keyword>
<dbReference type="RefSeq" id="XP_018329386.1">
    <property type="nucleotide sequence ID" value="XM_018473884.1"/>
</dbReference>
<evidence type="ECO:0000313" key="5">
    <source>
        <dbReference type="RefSeq" id="XP_018329386.1"/>
    </source>
</evidence>